<gene>
    <name evidence="2" type="primary">wckM</name>
    <name evidence="2" type="synonym">KL138_00007</name>
</gene>
<dbReference type="PANTHER" id="PTHR45947">
    <property type="entry name" value="SULFOQUINOVOSYL TRANSFERASE SQD2"/>
    <property type="match status" value="1"/>
</dbReference>
<dbReference type="InterPro" id="IPR028098">
    <property type="entry name" value="Glyco_trans_4-like_N"/>
</dbReference>
<feature type="domain" description="Glycosyltransferase subfamily 4-like N-terminal" evidence="1">
    <location>
        <begin position="18"/>
        <end position="195"/>
    </location>
</feature>
<dbReference type="CDD" id="cd03801">
    <property type="entry name" value="GT4_PimA-like"/>
    <property type="match status" value="1"/>
</dbReference>
<dbReference type="AlphaFoldDB" id="A0A1C3SZ83"/>
<dbReference type="Pfam" id="PF13692">
    <property type="entry name" value="Glyco_trans_1_4"/>
    <property type="match status" value="1"/>
</dbReference>
<proteinExistence type="predicted"/>
<dbReference type="Gene3D" id="3.40.50.2000">
    <property type="entry name" value="Glycogen Phosphorylase B"/>
    <property type="match status" value="2"/>
</dbReference>
<dbReference type="SUPFAM" id="SSF53756">
    <property type="entry name" value="UDP-Glycosyltransferase/glycogen phosphorylase"/>
    <property type="match status" value="1"/>
</dbReference>
<name>A0A1C3SZ83_KLEPN</name>
<keyword evidence="2" id="KW-0808">Transferase</keyword>
<dbReference type="InterPro" id="IPR050194">
    <property type="entry name" value="Glycosyltransferase_grp1"/>
</dbReference>
<dbReference type="EMBL" id="LT603714">
    <property type="protein sequence ID" value="SCA95944.1"/>
    <property type="molecule type" value="Genomic_DNA"/>
</dbReference>
<evidence type="ECO:0000259" key="1">
    <source>
        <dbReference type="Pfam" id="PF13439"/>
    </source>
</evidence>
<sequence>MATILYVIVRSISFGSSIGGMEKAAKEHLIEMSQSGYKVVLVAPPSKVVGEIPHGVTFMGIEWPRWDISKYLMTMGYAYYKWCEKVGLALSDEINININNIIHFHGASVGSLMFLKNEVKSKIISVVNPHGMEEFGSGSIFRFPNRFFTRLLLKQALNADAVISTDPSIVLEVQKNLKVSREKIAMIPNTIDLDKMNRLCPRGAPKISILDESINLVSIGRIEHNKGYDLLADALFLVKDRMPGKIIKWSHYGRGKKSALIKKKVGKYKLSYKNVIDASDAEVYSALRDSALFVQPSRYEGSSLTTLEAMSYGCLIVAMPVGGIPDKITDGVTGFLCKAVSAVSLADCIIAALSNDNEDIRRSAMRVADENYDIKNSTRKYKELYAKLID</sequence>
<dbReference type="GO" id="GO:0016758">
    <property type="term" value="F:hexosyltransferase activity"/>
    <property type="evidence" value="ECO:0007669"/>
    <property type="project" value="TreeGrafter"/>
</dbReference>
<dbReference type="PANTHER" id="PTHR45947:SF3">
    <property type="entry name" value="SULFOQUINOVOSYL TRANSFERASE SQD2"/>
    <property type="match status" value="1"/>
</dbReference>
<dbReference type="RefSeq" id="WP_136070008.1">
    <property type="nucleotide sequence ID" value="NZ_CP138773.1"/>
</dbReference>
<protein>
    <submittedName>
        <fullName evidence="2">Glycosyl transferase family 1 protein</fullName>
    </submittedName>
</protein>
<accession>A0A1C3SZ83</accession>
<organism evidence="2">
    <name type="scientific">Klebsiella pneumoniae</name>
    <dbReference type="NCBI Taxonomy" id="573"/>
    <lineage>
        <taxon>Bacteria</taxon>
        <taxon>Pseudomonadati</taxon>
        <taxon>Pseudomonadota</taxon>
        <taxon>Gammaproteobacteria</taxon>
        <taxon>Enterobacterales</taxon>
        <taxon>Enterobacteriaceae</taxon>
        <taxon>Klebsiella/Raoultella group</taxon>
        <taxon>Klebsiella</taxon>
        <taxon>Klebsiella pneumoniae complex</taxon>
    </lineage>
</organism>
<reference evidence="2" key="1">
    <citation type="submission" date="2016-07" db="EMBL/GenBank/DDBJ databases">
        <authorList>
            <person name="Informatics P."/>
        </authorList>
    </citation>
    <scope>NUCLEOTIDE SEQUENCE</scope>
    <source>
        <strain evidence="2">KSB2_3A</strain>
    </source>
</reference>
<dbReference type="Pfam" id="PF13439">
    <property type="entry name" value="Glyco_transf_4"/>
    <property type="match status" value="1"/>
</dbReference>
<evidence type="ECO:0000313" key="2">
    <source>
        <dbReference type="EMBL" id="SCA95944.1"/>
    </source>
</evidence>
<reference evidence="2" key="2">
    <citation type="submission" date="2016-08" db="EMBL/GenBank/DDBJ databases">
        <title>Klebsiella loci capsule.</title>
        <authorList>
            <person name="Holt K.E."/>
            <person name="Thomson N.R."/>
        </authorList>
    </citation>
    <scope>NUCLEOTIDE SEQUENCE</scope>
    <source>
        <strain evidence="2">KSB2_3A</strain>
    </source>
</reference>